<evidence type="ECO:0000313" key="2">
    <source>
        <dbReference type="EMBL" id="QOY61605.1"/>
    </source>
</evidence>
<dbReference type="GO" id="GO:0006950">
    <property type="term" value="P:response to stress"/>
    <property type="evidence" value="ECO:0007669"/>
    <property type="project" value="TreeGrafter"/>
</dbReference>
<proteinExistence type="predicted"/>
<sequence>MRLYRAFHAQRAYLRPRIARLGMGPGQPKLLTYIAVYGPSTQREIADFFETDPATVSRMLDSLERAGFAQSVPTSDRRTKCLRLTDKGLAAAAAWDLCCDEEQDVMLEGFSPDERGHFARYLERAYANLRRATRGGERS</sequence>
<keyword evidence="3" id="KW-1185">Reference proteome</keyword>
<dbReference type="SUPFAM" id="SSF46785">
    <property type="entry name" value="Winged helix' DNA-binding domain"/>
    <property type="match status" value="1"/>
</dbReference>
<dbReference type="PANTHER" id="PTHR33164:SF94">
    <property type="entry name" value="TRANSCRIPTIONAL REGULATORY PROTEIN-RELATED"/>
    <property type="match status" value="1"/>
</dbReference>
<dbReference type="PROSITE" id="PS50995">
    <property type="entry name" value="HTH_MARR_2"/>
    <property type="match status" value="1"/>
</dbReference>
<protein>
    <submittedName>
        <fullName evidence="2">MarR family transcriptional regulator</fullName>
    </submittedName>
</protein>
<dbReference type="InterPro" id="IPR000835">
    <property type="entry name" value="HTH_MarR-typ"/>
</dbReference>
<dbReference type="Gene3D" id="1.10.10.10">
    <property type="entry name" value="Winged helix-like DNA-binding domain superfamily/Winged helix DNA-binding domain"/>
    <property type="match status" value="1"/>
</dbReference>
<dbReference type="AlphaFoldDB" id="A0A7S7RVF3"/>
<dbReference type="InterPro" id="IPR039422">
    <property type="entry name" value="MarR/SlyA-like"/>
</dbReference>
<dbReference type="KEGG" id="tio:INP52_07165"/>
<dbReference type="EMBL" id="CP063767">
    <property type="protein sequence ID" value="QOY61605.1"/>
    <property type="molecule type" value="Genomic_DNA"/>
</dbReference>
<evidence type="ECO:0000313" key="3">
    <source>
        <dbReference type="Proteomes" id="UP000593735"/>
    </source>
</evidence>
<dbReference type="SMART" id="SM00347">
    <property type="entry name" value="HTH_MARR"/>
    <property type="match status" value="1"/>
</dbReference>
<feature type="domain" description="HTH marR-type" evidence="1">
    <location>
        <begin position="1"/>
        <end position="127"/>
    </location>
</feature>
<reference evidence="2 3" key="1">
    <citation type="submission" date="2020-10" db="EMBL/GenBank/DDBJ databases">
        <title>Olsenella immobilis sp.nov., isolated from the mud in a fermentation cellar used for the production of Chinese strong-flavoured liquor.</title>
        <authorList>
            <person name="Lu L."/>
        </authorList>
    </citation>
    <scope>NUCLEOTIDE SEQUENCE [LARGE SCALE GENOMIC DNA]</scope>
    <source>
        <strain evidence="2 3">LZLJ-2</strain>
    </source>
</reference>
<dbReference type="GO" id="GO:0003700">
    <property type="term" value="F:DNA-binding transcription factor activity"/>
    <property type="evidence" value="ECO:0007669"/>
    <property type="project" value="InterPro"/>
</dbReference>
<name>A0A7S7RVF3_9ACTN</name>
<gene>
    <name evidence="2" type="ORF">INP52_07165</name>
</gene>
<dbReference type="Pfam" id="PF01047">
    <property type="entry name" value="MarR"/>
    <property type="match status" value="1"/>
</dbReference>
<dbReference type="InterPro" id="IPR036388">
    <property type="entry name" value="WH-like_DNA-bd_sf"/>
</dbReference>
<accession>A0A7S7RVF3</accession>
<evidence type="ECO:0000259" key="1">
    <source>
        <dbReference type="PROSITE" id="PS50995"/>
    </source>
</evidence>
<dbReference type="PANTHER" id="PTHR33164">
    <property type="entry name" value="TRANSCRIPTIONAL REGULATOR, MARR FAMILY"/>
    <property type="match status" value="1"/>
</dbReference>
<organism evidence="2 3">
    <name type="scientific">Thermophilibacter immobilis</name>
    <dbReference type="NCBI Taxonomy" id="2779519"/>
    <lineage>
        <taxon>Bacteria</taxon>
        <taxon>Bacillati</taxon>
        <taxon>Actinomycetota</taxon>
        <taxon>Coriobacteriia</taxon>
        <taxon>Coriobacteriales</taxon>
        <taxon>Atopobiaceae</taxon>
        <taxon>Thermophilibacter</taxon>
    </lineage>
</organism>
<dbReference type="Proteomes" id="UP000593735">
    <property type="component" value="Chromosome"/>
</dbReference>
<dbReference type="InterPro" id="IPR036390">
    <property type="entry name" value="WH_DNA-bd_sf"/>
</dbReference>